<comment type="caution">
    <text evidence="2">The sequence shown here is derived from an EMBL/GenBank/DDBJ whole genome shotgun (WGS) entry which is preliminary data.</text>
</comment>
<gene>
    <name evidence="2" type="ORF">Tci_003120</name>
</gene>
<feature type="region of interest" description="Disordered" evidence="1">
    <location>
        <begin position="262"/>
        <end position="290"/>
    </location>
</feature>
<dbReference type="AlphaFoldDB" id="A0A6L2J301"/>
<dbReference type="InterPro" id="IPR021109">
    <property type="entry name" value="Peptidase_aspartic_dom_sf"/>
</dbReference>
<dbReference type="CDD" id="cd00303">
    <property type="entry name" value="retropepsin_like"/>
    <property type="match status" value="1"/>
</dbReference>
<name>A0A6L2J301_TANCI</name>
<dbReference type="EMBL" id="BKCJ010000222">
    <property type="protein sequence ID" value="GEU31142.1"/>
    <property type="molecule type" value="Genomic_DNA"/>
</dbReference>
<accession>A0A6L2J301</accession>
<sequence>MPSEFGISFNLAIIFDVVRSTADIPMVVSGMTVYALPSNFESGIAVPNTLENYLSDVSDNRTMGAAVDMVLFPEIMKVNNKLYMVNEKEGTIYDVDMDTWPDMPAEMLACMSTRSSSSNLVPPFSDPESVIQNRQRNLGDPSLLLDFEEINMNSNNVQETPPVGPPLQNHSGPPGLNLQNPAPDLRTMEELSYMGESSGSTTSSSSEIAALAQQMIKMRKDMLQMYRSNHYTQDVYATTRNYNSGGNTYQPQGNRNLFSYCSNNSLRPPGFNPPNNQNQGGETRPIDDHGPAGIAEDVCVQVGKFTFPVDFVVIDYGIYPRVPLILGRPFLRTSRALVDVYRKKSFHPFSGSTTSPFDYFPSLTSSESSDSFLKEFVDEIGLLEPFLLGNEDDNFDPEADLREIKYLLNRDPSTGSSPKTDIDIIDPILERFTDEPALVYSFPLDDKDDDLFDFENDNNEWRNILYHDPFDDIHSKKDKSRTLK</sequence>
<protein>
    <recommendedName>
        <fullName evidence="3">Reverse transcriptase domain-containing protein</fullName>
    </recommendedName>
</protein>
<evidence type="ECO:0000313" key="2">
    <source>
        <dbReference type="EMBL" id="GEU31142.1"/>
    </source>
</evidence>
<dbReference type="PANTHER" id="PTHR33067">
    <property type="entry name" value="RNA-DIRECTED DNA POLYMERASE-RELATED"/>
    <property type="match status" value="1"/>
</dbReference>
<evidence type="ECO:0008006" key="3">
    <source>
        <dbReference type="Google" id="ProtNLM"/>
    </source>
</evidence>
<proteinExistence type="predicted"/>
<dbReference type="PANTHER" id="PTHR33067:SF9">
    <property type="entry name" value="RNA-DIRECTED DNA POLYMERASE"/>
    <property type="match status" value="1"/>
</dbReference>
<dbReference type="Gene3D" id="2.40.70.10">
    <property type="entry name" value="Acid Proteases"/>
    <property type="match status" value="1"/>
</dbReference>
<organism evidence="2">
    <name type="scientific">Tanacetum cinerariifolium</name>
    <name type="common">Dalmatian daisy</name>
    <name type="synonym">Chrysanthemum cinerariifolium</name>
    <dbReference type="NCBI Taxonomy" id="118510"/>
    <lineage>
        <taxon>Eukaryota</taxon>
        <taxon>Viridiplantae</taxon>
        <taxon>Streptophyta</taxon>
        <taxon>Embryophyta</taxon>
        <taxon>Tracheophyta</taxon>
        <taxon>Spermatophyta</taxon>
        <taxon>Magnoliopsida</taxon>
        <taxon>eudicotyledons</taxon>
        <taxon>Gunneridae</taxon>
        <taxon>Pentapetalae</taxon>
        <taxon>asterids</taxon>
        <taxon>campanulids</taxon>
        <taxon>Asterales</taxon>
        <taxon>Asteraceae</taxon>
        <taxon>Asteroideae</taxon>
        <taxon>Anthemideae</taxon>
        <taxon>Anthemidinae</taxon>
        <taxon>Tanacetum</taxon>
    </lineage>
</organism>
<evidence type="ECO:0000256" key="1">
    <source>
        <dbReference type="SAM" id="MobiDB-lite"/>
    </source>
</evidence>
<reference evidence="2" key="1">
    <citation type="journal article" date="2019" name="Sci. Rep.">
        <title>Draft genome of Tanacetum cinerariifolium, the natural source of mosquito coil.</title>
        <authorList>
            <person name="Yamashiro T."/>
            <person name="Shiraishi A."/>
            <person name="Satake H."/>
            <person name="Nakayama K."/>
        </authorList>
    </citation>
    <scope>NUCLEOTIDE SEQUENCE</scope>
</reference>